<organism evidence="2 3">
    <name type="scientific">Lysobacter hankyongensis</name>
    <dbReference type="NCBI Taxonomy" id="1176535"/>
    <lineage>
        <taxon>Bacteria</taxon>
        <taxon>Pseudomonadati</taxon>
        <taxon>Pseudomonadota</taxon>
        <taxon>Gammaproteobacteria</taxon>
        <taxon>Lysobacterales</taxon>
        <taxon>Lysobacteraceae</taxon>
        <taxon>Lysobacter</taxon>
    </lineage>
</organism>
<feature type="domain" description="N-acetyltransferase" evidence="1">
    <location>
        <begin position="19"/>
        <end position="161"/>
    </location>
</feature>
<dbReference type="InterPro" id="IPR016181">
    <property type="entry name" value="Acyl_CoA_acyltransferase"/>
</dbReference>
<dbReference type="EMBL" id="BAABJE010000030">
    <property type="protein sequence ID" value="GAA4806903.1"/>
    <property type="molecule type" value="Genomic_DNA"/>
</dbReference>
<evidence type="ECO:0000259" key="1">
    <source>
        <dbReference type="Pfam" id="PF13302"/>
    </source>
</evidence>
<dbReference type="Gene3D" id="3.40.630.30">
    <property type="match status" value="1"/>
</dbReference>
<dbReference type="SUPFAM" id="SSF55729">
    <property type="entry name" value="Acyl-CoA N-acyltransferases (Nat)"/>
    <property type="match status" value="1"/>
</dbReference>
<accession>A0ABP9CA81</accession>
<name>A0ABP9CA81_9GAMM</name>
<reference evidence="3" key="1">
    <citation type="journal article" date="2019" name="Int. J. Syst. Evol. Microbiol.">
        <title>The Global Catalogue of Microorganisms (GCM) 10K type strain sequencing project: providing services to taxonomists for standard genome sequencing and annotation.</title>
        <authorList>
            <consortium name="The Broad Institute Genomics Platform"/>
            <consortium name="The Broad Institute Genome Sequencing Center for Infectious Disease"/>
            <person name="Wu L."/>
            <person name="Ma J."/>
        </authorList>
    </citation>
    <scope>NUCLEOTIDE SEQUENCE [LARGE SCALE GENOMIC DNA]</scope>
    <source>
        <strain evidence="3">JCM 18204</strain>
    </source>
</reference>
<evidence type="ECO:0000313" key="3">
    <source>
        <dbReference type="Proteomes" id="UP001499959"/>
    </source>
</evidence>
<protein>
    <recommendedName>
        <fullName evidence="1">N-acetyltransferase domain-containing protein</fullName>
    </recommendedName>
</protein>
<sequence length="187" mass="20595">METHDPIDGAIDWGFETPRVRARLIDARDRALYRALYTDPRMMAHIGPVLDAAAADAVFEKACGYNRESPMRARYWRLADRASDAAIGMQSMVRSGADPGVVELGLMVLPAWQGRRLGVEISDALLQALFGDRWGVDATAATARHAPGNARVGRLGASLHFAPQARDDAALQEWRMTKSAWLQRGPR</sequence>
<gene>
    <name evidence="2" type="ORF">GCM10023307_37010</name>
</gene>
<dbReference type="InterPro" id="IPR000182">
    <property type="entry name" value="GNAT_dom"/>
</dbReference>
<dbReference type="Pfam" id="PF13302">
    <property type="entry name" value="Acetyltransf_3"/>
    <property type="match status" value="1"/>
</dbReference>
<dbReference type="Proteomes" id="UP001499959">
    <property type="component" value="Unassembled WGS sequence"/>
</dbReference>
<keyword evidence="3" id="KW-1185">Reference proteome</keyword>
<evidence type="ECO:0000313" key="2">
    <source>
        <dbReference type="EMBL" id="GAA4806903.1"/>
    </source>
</evidence>
<dbReference type="RefSeq" id="WP_345304857.1">
    <property type="nucleotide sequence ID" value="NZ_BAABJE010000030.1"/>
</dbReference>
<comment type="caution">
    <text evidence="2">The sequence shown here is derived from an EMBL/GenBank/DDBJ whole genome shotgun (WGS) entry which is preliminary data.</text>
</comment>
<proteinExistence type="predicted"/>